<comment type="caution">
    <text evidence="2">The sequence shown here is derived from an EMBL/GenBank/DDBJ whole genome shotgun (WGS) entry which is preliminary data.</text>
</comment>
<reference evidence="2" key="1">
    <citation type="journal article" date="2015" name="Nature">
        <title>Complex archaea that bridge the gap between prokaryotes and eukaryotes.</title>
        <authorList>
            <person name="Spang A."/>
            <person name="Saw J.H."/>
            <person name="Jorgensen S.L."/>
            <person name="Zaremba-Niedzwiedzka K."/>
            <person name="Martijn J."/>
            <person name="Lind A.E."/>
            <person name="van Eijk R."/>
            <person name="Schleper C."/>
            <person name="Guy L."/>
            <person name="Ettema T.J."/>
        </authorList>
    </citation>
    <scope>NUCLEOTIDE SEQUENCE</scope>
</reference>
<sequence length="78" mass="9606">MSKTKEERQVWWNNLSLHEREAYNRTANRRWWDSLSIKQQKWIRWDIEKKKPEWIKAWRNGLIFAIAILLLSAILSIL</sequence>
<name>A0A0F8Z2P8_9ZZZZ</name>
<keyword evidence="1" id="KW-0472">Membrane</keyword>
<protein>
    <submittedName>
        <fullName evidence="2">Uncharacterized protein</fullName>
    </submittedName>
</protein>
<organism evidence="2">
    <name type="scientific">marine sediment metagenome</name>
    <dbReference type="NCBI Taxonomy" id="412755"/>
    <lineage>
        <taxon>unclassified sequences</taxon>
        <taxon>metagenomes</taxon>
        <taxon>ecological metagenomes</taxon>
    </lineage>
</organism>
<evidence type="ECO:0000313" key="2">
    <source>
        <dbReference type="EMBL" id="KKK80335.1"/>
    </source>
</evidence>
<dbReference type="EMBL" id="LAZR01053627">
    <property type="protein sequence ID" value="KKK80335.1"/>
    <property type="molecule type" value="Genomic_DNA"/>
</dbReference>
<keyword evidence="1" id="KW-0812">Transmembrane</keyword>
<dbReference type="AlphaFoldDB" id="A0A0F8Z2P8"/>
<evidence type="ECO:0000256" key="1">
    <source>
        <dbReference type="SAM" id="Phobius"/>
    </source>
</evidence>
<proteinExistence type="predicted"/>
<accession>A0A0F8Z2P8</accession>
<feature type="transmembrane region" description="Helical" evidence="1">
    <location>
        <begin position="57"/>
        <end position="77"/>
    </location>
</feature>
<keyword evidence="1" id="KW-1133">Transmembrane helix</keyword>
<gene>
    <name evidence="2" type="ORF">LCGC14_2824510</name>
</gene>